<evidence type="ECO:0000313" key="4">
    <source>
        <dbReference type="EMBL" id="CAG5866452.1"/>
    </source>
</evidence>
<proteinExistence type="predicted"/>
<feature type="compositionally biased region" description="Basic and acidic residues" evidence="1">
    <location>
        <begin position="765"/>
        <end position="782"/>
    </location>
</feature>
<dbReference type="InterPro" id="IPR009057">
    <property type="entry name" value="Homeodomain-like_sf"/>
</dbReference>
<feature type="region of interest" description="Disordered" evidence="1">
    <location>
        <begin position="1089"/>
        <end position="1114"/>
    </location>
</feature>
<dbReference type="Gene3D" id="1.10.10.60">
    <property type="entry name" value="Homeodomain-like"/>
    <property type="match status" value="1"/>
</dbReference>
<reference evidence="4" key="1">
    <citation type="submission" date="2021-05" db="EMBL/GenBank/DDBJ databases">
        <authorList>
            <person name="Tigano A."/>
        </authorList>
    </citation>
    <scope>NUCLEOTIDE SEQUENCE</scope>
</reference>
<feature type="compositionally biased region" description="Basic and acidic residues" evidence="1">
    <location>
        <begin position="516"/>
        <end position="526"/>
    </location>
</feature>
<dbReference type="InterPro" id="IPR015216">
    <property type="entry name" value="SANTA"/>
</dbReference>
<feature type="compositionally biased region" description="Polar residues" evidence="1">
    <location>
        <begin position="837"/>
        <end position="846"/>
    </location>
</feature>
<dbReference type="InterPro" id="IPR001005">
    <property type="entry name" value="SANT/Myb"/>
</dbReference>
<feature type="compositionally biased region" description="Polar residues" evidence="1">
    <location>
        <begin position="330"/>
        <end position="343"/>
    </location>
</feature>
<feature type="region of interest" description="Disordered" evidence="1">
    <location>
        <begin position="711"/>
        <end position="882"/>
    </location>
</feature>
<dbReference type="PROSITE" id="PS51293">
    <property type="entry name" value="SANT"/>
    <property type="match status" value="1"/>
</dbReference>
<feature type="compositionally biased region" description="Polar residues" evidence="1">
    <location>
        <begin position="1095"/>
        <end position="1110"/>
    </location>
</feature>
<evidence type="ECO:0000259" key="2">
    <source>
        <dbReference type="PROSITE" id="PS50090"/>
    </source>
</evidence>
<keyword evidence="5" id="KW-1185">Reference proteome</keyword>
<feature type="compositionally biased region" description="Basic and acidic residues" evidence="1">
    <location>
        <begin position="221"/>
        <end position="233"/>
    </location>
</feature>
<protein>
    <submittedName>
        <fullName evidence="4">(Atlantic silverside) hypothetical protein</fullName>
    </submittedName>
</protein>
<gene>
    <name evidence="4" type="ORF">MMEN_LOCUS3173</name>
</gene>
<sequence length="1150" mass="126238">MSAAMAAYDLSRRANPSFQSPAKVFAKMKSKVQKEATCGKEVFIASKDPLCEVRGKQEAAKRAANIWTHTELKENRRLDSYADEAQALTLSPISSPRKTFDYTCSDISSKPLDVTSPGGESMCGGTPGGRAVLQSTAVDHPLCLVSRDQTRVVDPGGFHVSSRTPVNLPPLQNYRKDDSEFALLNKHKPLVASVHTPMRNRLRKRKWEQQEVRRPSGHTPGSKEDQSPEQEREAPALMEAYGHNNTPGRGVVKSADPCERLHQPMFSPPGSAVRKGCIVTLEKWPTMSPAKMFALMKERESKKEHQDALNSSRRELFGQGEGGERKPPTSRGNLHQSRETPLSSAHAVGDVGNVSPRATPGRRDPVPGCGAASVDSRSVADGLEDAAMAAAPPQPQPALVEDPLVLNSPQISIPKMRGSVFKRSHWPSQKKFPVSPSSDREMVLWEENIPWNSNIIVDRVSGSVLKTLSGRVYILVGKMRIDLAKDFPNWLLKKFLNGFPPNWKALYERFLSESRDGAERSQDRRGTGGKSDSEPSSVKHSAKKQRQNPFKTPEFRPPAASSSSCSATRMSRSGRVIKPPLEYWKGGRVVLDAQMNVTIHEGYDTSNEGAGGSDHDRTYEICLCLSQEISIIASPRTTQRPARVFLPSSEGKPVPSCSSSIGTSHSVVADRSLYHSGRMASGLVSEGDAPVPAKRVGALRKREKAAIPSAVEVLSGSSPEQWCGRVTRSSQWRPGPTSERASHMDAAPQTQKKPRIPSANSPERPPAKGKTERPSSGDEPPRRKGRQSRRAHKGAKVQTPSPGHKPSSCKPAESSQGGRKASRERSAATRKKAGARTQPTGSNGAQTPPPAEPPLRPRLNSRKDPRKSSTARTPEPEGDEWTQAELLRLREAVACYPKHLPAYWAKVARMVGTRSAEECHRHHTSPGTAETPAKKPKSRGGEKASTAKAAAVAECPVISARAGTLKRKQQVRQFLEALPREDVDDAFSSAYMQHKRFEVRPALAWPFLETRGALPFLTSPDPQIPSLCPSDDQDFQLSELEPQTPVSSCFPEVKTPQCLHITPGMMGSPNTNNDDKYVYQLQKRMKKNQFDVRKSSPSSKRFTPTPSTKQPVKRIANTGNDAFVIWEMFPGNEEVLSESGEEEDFYFSDD</sequence>
<dbReference type="InterPro" id="IPR039110">
    <property type="entry name" value="KNL2-like"/>
</dbReference>
<dbReference type="PROSITE" id="PS50090">
    <property type="entry name" value="MYB_LIKE"/>
    <property type="match status" value="1"/>
</dbReference>
<evidence type="ECO:0000256" key="1">
    <source>
        <dbReference type="SAM" id="MobiDB-lite"/>
    </source>
</evidence>
<feature type="region of interest" description="Disordered" evidence="1">
    <location>
        <begin position="298"/>
        <end position="376"/>
    </location>
</feature>
<evidence type="ECO:0000313" key="5">
    <source>
        <dbReference type="Proteomes" id="UP000677803"/>
    </source>
</evidence>
<dbReference type="EMBL" id="CAJRST010002224">
    <property type="protein sequence ID" value="CAG5866452.1"/>
    <property type="molecule type" value="Genomic_DNA"/>
</dbReference>
<evidence type="ECO:0000259" key="3">
    <source>
        <dbReference type="PROSITE" id="PS51293"/>
    </source>
</evidence>
<name>A0A8S4AJQ3_9TELE</name>
<accession>A0A8S4AJQ3</accession>
<dbReference type="Proteomes" id="UP000677803">
    <property type="component" value="Unassembled WGS sequence"/>
</dbReference>
<dbReference type="InterPro" id="IPR017884">
    <property type="entry name" value="SANT_dom"/>
</dbReference>
<dbReference type="CDD" id="cd00167">
    <property type="entry name" value="SANT"/>
    <property type="match status" value="1"/>
</dbReference>
<feature type="region of interest" description="Disordered" evidence="1">
    <location>
        <begin position="196"/>
        <end position="233"/>
    </location>
</feature>
<dbReference type="PANTHER" id="PTHR16124:SF3">
    <property type="entry name" value="MIS18-BINDING PROTEIN 1"/>
    <property type="match status" value="1"/>
</dbReference>
<feature type="compositionally biased region" description="Basic and acidic residues" evidence="1">
    <location>
        <begin position="298"/>
        <end position="327"/>
    </location>
</feature>
<dbReference type="SUPFAM" id="SSF46689">
    <property type="entry name" value="Homeodomain-like"/>
    <property type="match status" value="1"/>
</dbReference>
<feature type="compositionally biased region" description="Low complexity" evidence="1">
    <location>
        <begin position="557"/>
        <end position="571"/>
    </location>
</feature>
<dbReference type="Pfam" id="PF00249">
    <property type="entry name" value="Myb_DNA-binding"/>
    <property type="match status" value="1"/>
</dbReference>
<feature type="region of interest" description="Disordered" evidence="1">
    <location>
        <begin position="516"/>
        <end position="571"/>
    </location>
</feature>
<feature type="compositionally biased region" description="Basic residues" evidence="1">
    <location>
        <begin position="783"/>
        <end position="795"/>
    </location>
</feature>
<dbReference type="Pfam" id="PF09133">
    <property type="entry name" value="SANTA"/>
    <property type="match status" value="1"/>
</dbReference>
<dbReference type="OrthoDB" id="118550at2759"/>
<organism evidence="4 5">
    <name type="scientific">Menidia menidia</name>
    <name type="common">Atlantic silverside</name>
    <dbReference type="NCBI Taxonomy" id="238744"/>
    <lineage>
        <taxon>Eukaryota</taxon>
        <taxon>Metazoa</taxon>
        <taxon>Chordata</taxon>
        <taxon>Craniata</taxon>
        <taxon>Vertebrata</taxon>
        <taxon>Euteleostomi</taxon>
        <taxon>Actinopterygii</taxon>
        <taxon>Neopterygii</taxon>
        <taxon>Teleostei</taxon>
        <taxon>Neoteleostei</taxon>
        <taxon>Acanthomorphata</taxon>
        <taxon>Ovalentaria</taxon>
        <taxon>Atherinomorphae</taxon>
        <taxon>Atheriniformes</taxon>
        <taxon>Atherinopsidae</taxon>
        <taxon>Menidiinae</taxon>
        <taxon>Menidia</taxon>
    </lineage>
</organism>
<dbReference type="GO" id="GO:0000775">
    <property type="term" value="C:chromosome, centromeric region"/>
    <property type="evidence" value="ECO:0007669"/>
    <property type="project" value="TreeGrafter"/>
</dbReference>
<comment type="caution">
    <text evidence="4">The sequence shown here is derived from an EMBL/GenBank/DDBJ whole genome shotgun (WGS) entry which is preliminary data.</text>
</comment>
<dbReference type="PANTHER" id="PTHR16124">
    <property type="entry name" value="MIS18-BINDING PROTEIN 1"/>
    <property type="match status" value="1"/>
</dbReference>
<dbReference type="AlphaFoldDB" id="A0A8S4AJQ3"/>
<feature type="domain" description="Myb-like" evidence="2">
    <location>
        <begin position="873"/>
        <end position="919"/>
    </location>
</feature>
<feature type="compositionally biased region" description="Pro residues" evidence="1">
    <location>
        <begin position="847"/>
        <end position="856"/>
    </location>
</feature>
<feature type="region of interest" description="Disordered" evidence="1">
    <location>
        <begin position="917"/>
        <end position="947"/>
    </location>
</feature>
<feature type="domain" description="SANT" evidence="3">
    <location>
        <begin position="876"/>
        <end position="919"/>
    </location>
</feature>